<accession>A0ABT2AQU1</accession>
<dbReference type="RefSeq" id="WP_258829629.1">
    <property type="nucleotide sequence ID" value="NZ_JANUHA010000017.1"/>
</dbReference>
<gene>
    <name evidence="1" type="ORF">NX780_19940</name>
</gene>
<organism evidence="1 2">
    <name type="scientific">Massilia agri</name>
    <dbReference type="NCBI Taxonomy" id="1886785"/>
    <lineage>
        <taxon>Bacteria</taxon>
        <taxon>Pseudomonadati</taxon>
        <taxon>Pseudomonadota</taxon>
        <taxon>Betaproteobacteria</taxon>
        <taxon>Burkholderiales</taxon>
        <taxon>Oxalobacteraceae</taxon>
        <taxon>Telluria group</taxon>
        <taxon>Massilia</taxon>
    </lineage>
</organism>
<protein>
    <submittedName>
        <fullName evidence="1">Uncharacterized protein</fullName>
    </submittedName>
</protein>
<sequence length="151" mass="16627">MIAKRWLKHTAAGLLDSFVSRNNDFIGYWAPGVLYTETRATGMRVELDLLRVVAQPGTPASVAAAQYWSGYLRDALHRHGSGVDDLQTATVSLAFGLPPLPLPSYYMCGGEPFSCSVRLVSRCGDSVEREAVRSCLPHLSHDGRRSTRYRA</sequence>
<comment type="caution">
    <text evidence="1">The sequence shown here is derived from an EMBL/GenBank/DDBJ whole genome shotgun (WGS) entry which is preliminary data.</text>
</comment>
<name>A0ABT2AQU1_9BURK</name>
<dbReference type="Proteomes" id="UP001206572">
    <property type="component" value="Unassembled WGS sequence"/>
</dbReference>
<evidence type="ECO:0000313" key="1">
    <source>
        <dbReference type="EMBL" id="MCS0598617.1"/>
    </source>
</evidence>
<proteinExistence type="predicted"/>
<reference evidence="1 2" key="1">
    <citation type="submission" date="2022-08" db="EMBL/GenBank/DDBJ databases">
        <title>Reclassification of Massilia species as members of the genera Telluria, Duganella, Pseudoduganella, Mokoshia gen. nov. and Zemynaea gen. nov. using orthogonal and non-orthogonal genome-based approaches.</title>
        <authorList>
            <person name="Bowman J.P."/>
        </authorList>
    </citation>
    <scope>NUCLEOTIDE SEQUENCE [LARGE SCALE GENOMIC DNA]</scope>
    <source>
        <strain evidence="1 2">JCM 31661</strain>
    </source>
</reference>
<dbReference type="EMBL" id="JANUHA010000017">
    <property type="protein sequence ID" value="MCS0598617.1"/>
    <property type="molecule type" value="Genomic_DNA"/>
</dbReference>
<evidence type="ECO:0000313" key="2">
    <source>
        <dbReference type="Proteomes" id="UP001206572"/>
    </source>
</evidence>
<keyword evidence="2" id="KW-1185">Reference proteome</keyword>